<dbReference type="OMA" id="NDECLSF"/>
<dbReference type="NCBIfam" id="TIGR01378">
    <property type="entry name" value="thi_PPkinase"/>
    <property type="match status" value="1"/>
</dbReference>
<protein>
    <submittedName>
        <fullName evidence="6">Thiamine pyrophosphokinase, putative</fullName>
        <ecNumber evidence="6">2.7.6.2</ecNumber>
    </submittedName>
</protein>
<dbReference type="PANTHER" id="PTHR13622">
    <property type="entry name" value="THIAMIN PYROPHOSPHOKINASE"/>
    <property type="match status" value="1"/>
</dbReference>
<evidence type="ECO:0000256" key="2">
    <source>
        <dbReference type="ARBA" id="ARBA00022741"/>
    </source>
</evidence>
<reference evidence="7" key="2">
    <citation type="submission" date="2014-05" db="EMBL/GenBank/DDBJ databases">
        <authorList>
            <person name="Aslett M.A."/>
            <person name="De Silva N."/>
        </authorList>
    </citation>
    <scope>NUCLEOTIDE SEQUENCE</scope>
    <source>
        <strain evidence="7">17X</strain>
    </source>
</reference>
<dbReference type="FunFam" id="2.60.120.320:FF:000001">
    <property type="entry name" value="Thiamine pyrophosphokinase"/>
    <property type="match status" value="1"/>
</dbReference>
<dbReference type="InterPro" id="IPR007371">
    <property type="entry name" value="TPK_catalytic"/>
</dbReference>
<dbReference type="CDD" id="cd07995">
    <property type="entry name" value="TPK"/>
    <property type="match status" value="1"/>
</dbReference>
<evidence type="ECO:0000256" key="3">
    <source>
        <dbReference type="ARBA" id="ARBA00022777"/>
    </source>
</evidence>
<gene>
    <name evidence="7" type="ORF">PY17X_0828500</name>
    <name evidence="6" type="ORF">PYYM_0828200</name>
</gene>
<proteinExistence type="predicted"/>
<dbReference type="EMBL" id="LM993662">
    <property type="protein sequence ID" value="VTZ77566.1"/>
    <property type="molecule type" value="Genomic_DNA"/>
</dbReference>
<dbReference type="Proteomes" id="UP000072874">
    <property type="component" value="Chromosome 8"/>
</dbReference>
<dbReference type="Proteomes" id="UP000072904">
    <property type="component" value="Chromosome 8"/>
</dbReference>
<keyword evidence="3 6" id="KW-0418">Kinase</keyword>
<dbReference type="RefSeq" id="XP_725628.2">
    <property type="nucleotide sequence ID" value="XM_720535.2"/>
</dbReference>
<dbReference type="GO" id="GO:0009229">
    <property type="term" value="P:thiamine diphosphate biosynthetic process"/>
    <property type="evidence" value="ECO:0007669"/>
    <property type="project" value="InterPro"/>
</dbReference>
<dbReference type="GO" id="GO:0030975">
    <property type="term" value="F:thiamine binding"/>
    <property type="evidence" value="ECO:0007669"/>
    <property type="project" value="InterPro"/>
</dbReference>
<dbReference type="SUPFAM" id="SSF63862">
    <property type="entry name" value="Thiamin pyrophosphokinase, substrate-binding domain"/>
    <property type="match status" value="1"/>
</dbReference>
<dbReference type="VEuPathDB" id="PlasmoDB:PY05196"/>
<keyword evidence="4" id="KW-0067">ATP-binding</keyword>
<dbReference type="EC" id="2.7.6.2" evidence="6"/>
<accession>A0A078K6L4</accession>
<dbReference type="VEuPathDB" id="PlasmoDB:PYYM_0828200"/>
<evidence type="ECO:0000313" key="9">
    <source>
        <dbReference type="Proteomes" id="UP000072904"/>
    </source>
</evidence>
<dbReference type="GO" id="GO:0004788">
    <property type="term" value="F:thiamine diphosphokinase activity"/>
    <property type="evidence" value="ECO:0007669"/>
    <property type="project" value="UniProtKB-EC"/>
</dbReference>
<reference evidence="6" key="3">
    <citation type="submission" date="2014-05" db="EMBL/GenBank/DDBJ databases">
        <authorList>
            <person name="Aslett A.Martin."/>
            <person name="De Silva Nishadi"/>
        </authorList>
    </citation>
    <scope>NUCLEOTIDE SEQUENCE</scope>
    <source>
        <strain evidence="6">YM</strain>
    </source>
</reference>
<dbReference type="Pfam" id="PF04265">
    <property type="entry name" value="TPK_B1_binding"/>
    <property type="match status" value="1"/>
</dbReference>
<dbReference type="GO" id="GO:0005524">
    <property type="term" value="F:ATP binding"/>
    <property type="evidence" value="ECO:0007669"/>
    <property type="project" value="UniProtKB-KW"/>
</dbReference>
<dbReference type="AlphaFoldDB" id="A0A078K6L4"/>
<evidence type="ECO:0000313" key="8">
    <source>
        <dbReference type="Proteomes" id="UP000072874"/>
    </source>
</evidence>
<feature type="domain" description="Thiamin pyrophosphokinase thiamin-binding" evidence="5">
    <location>
        <begin position="296"/>
        <end position="361"/>
    </location>
</feature>
<dbReference type="GO" id="GO:0006772">
    <property type="term" value="P:thiamine metabolic process"/>
    <property type="evidence" value="ECO:0007669"/>
    <property type="project" value="InterPro"/>
</dbReference>
<evidence type="ECO:0000313" key="6">
    <source>
        <dbReference type="EMBL" id="CDU17644.1"/>
    </source>
</evidence>
<dbReference type="InterPro" id="IPR007373">
    <property type="entry name" value="Thiamin_PyroPKinase_B1-bd"/>
</dbReference>
<dbReference type="Gene3D" id="3.40.50.10240">
    <property type="entry name" value="Thiamin pyrophosphokinase, catalytic domain"/>
    <property type="match status" value="1"/>
</dbReference>
<keyword evidence="2" id="KW-0547">Nucleotide-binding</keyword>
<dbReference type="InterPro" id="IPR036371">
    <property type="entry name" value="TPK_B1-bd_sf"/>
</dbReference>
<dbReference type="InterPro" id="IPR036759">
    <property type="entry name" value="TPK_catalytic_sf"/>
</dbReference>
<organism evidence="6 9">
    <name type="scientific">Plasmodium yoelii</name>
    <dbReference type="NCBI Taxonomy" id="5861"/>
    <lineage>
        <taxon>Eukaryota</taxon>
        <taxon>Sar</taxon>
        <taxon>Alveolata</taxon>
        <taxon>Apicomplexa</taxon>
        <taxon>Aconoidasida</taxon>
        <taxon>Haemosporida</taxon>
        <taxon>Plasmodiidae</taxon>
        <taxon>Plasmodium</taxon>
        <taxon>Plasmodium (Vinckeia)</taxon>
    </lineage>
</organism>
<evidence type="ECO:0000256" key="1">
    <source>
        <dbReference type="ARBA" id="ARBA00022679"/>
    </source>
</evidence>
<dbReference type="PANTHER" id="PTHR13622:SF8">
    <property type="entry name" value="THIAMIN PYROPHOSPHOKINASE 1"/>
    <property type="match status" value="1"/>
</dbReference>
<keyword evidence="1 6" id="KW-0808">Transferase</keyword>
<evidence type="ECO:0000256" key="4">
    <source>
        <dbReference type="ARBA" id="ARBA00022840"/>
    </source>
</evidence>
<evidence type="ECO:0000259" key="5">
    <source>
        <dbReference type="SMART" id="SM00983"/>
    </source>
</evidence>
<sequence>MKKNYLNLLKHAFVKDRRNLVGVGNKNNLILNEKVYMTPPRFSKNYCNDIGGKDEYFIHDFDFMEYFLSNYEDQSSQIFKRKYACSENTNDNGKFITIILNNVLCKNSSKILNKSDILICADGGANRLYNLYKDIDKLENINNDKNEYLNCENIKKNETETKLSNLFNKTIERDQEFENDVSQVGKKKKKFKHYPKILPDLICGDFDSININVYNFYKKNNVLFEKCTDQNNTDLDKCIDKIKHYVKKNDKIFILGATGNRFDQTCANISSLYKKTLKNNIYLIGENNFLFLLKEGKHIININPNVFEKTCALLPIGNKCKIKTEGLKYNLNYEYLSFDKLISSSNEIIQTCIKISTDFPILYNCYLKDL</sequence>
<dbReference type="SMART" id="SM00983">
    <property type="entry name" value="TPK_B1_binding"/>
    <property type="match status" value="1"/>
</dbReference>
<dbReference type="EMBL" id="LK934636">
    <property type="protein sequence ID" value="CDU17644.1"/>
    <property type="molecule type" value="Genomic_DNA"/>
</dbReference>
<dbReference type="Gene3D" id="2.60.120.320">
    <property type="entry name" value="Thiamin pyrophosphokinase, thiamin-binding domain"/>
    <property type="match status" value="1"/>
</dbReference>
<dbReference type="VEuPathDB" id="PlasmoDB:PY17X_0828500"/>
<name>A0A078K6L4_PLAYE</name>
<dbReference type="VEuPathDB" id="PlasmoDB:Py17XNL_000801844"/>
<evidence type="ECO:0000313" key="7">
    <source>
        <dbReference type="EMBL" id="VTZ77566.1"/>
    </source>
</evidence>
<dbReference type="SUPFAM" id="SSF63999">
    <property type="entry name" value="Thiamin pyrophosphokinase, catalytic domain"/>
    <property type="match status" value="1"/>
</dbReference>
<dbReference type="GO" id="GO:0016301">
    <property type="term" value="F:kinase activity"/>
    <property type="evidence" value="ECO:0007669"/>
    <property type="project" value="UniProtKB-KW"/>
</dbReference>
<dbReference type="GeneID" id="3790967"/>
<dbReference type="Pfam" id="PF04263">
    <property type="entry name" value="TPK_catalytic"/>
    <property type="match status" value="1"/>
</dbReference>
<dbReference type="OrthoDB" id="25149at2759"/>
<dbReference type="InterPro" id="IPR006282">
    <property type="entry name" value="Thi_PPkinase"/>
</dbReference>
<dbReference type="KEGG" id="pyo:PY17X_0828500"/>
<reference evidence="7" key="4">
    <citation type="submission" date="2019-05" db="EMBL/GenBank/DDBJ databases">
        <authorList>
            <consortium name="Pathogen Informatics"/>
        </authorList>
    </citation>
    <scope>NUCLEOTIDE SEQUENCE</scope>
    <source>
        <strain evidence="7">17X</strain>
    </source>
</reference>
<reference evidence="8 9" key="1">
    <citation type="journal article" date="2014" name="BMC Biol.">
        <title>A comprehensive evaluation of rodent malaria parasite genomes and gene expression.</title>
        <authorList>
            <person name="Otto T.D."/>
            <person name="Bohme U."/>
            <person name="Jackson A.P."/>
            <person name="Hunt M."/>
            <person name="Franke-Fayard B."/>
            <person name="Hoeijmakers W.A."/>
            <person name="Religa A.A."/>
            <person name="Robertson L."/>
            <person name="Sanders M."/>
            <person name="Ogun S.A."/>
            <person name="Cunningham D."/>
            <person name="Erhart A."/>
            <person name="Billker O."/>
            <person name="Khan S.M."/>
            <person name="Stunnenberg H.G."/>
            <person name="Langhorne J."/>
            <person name="Holder A.A."/>
            <person name="Waters A.P."/>
            <person name="Newbold C.I."/>
            <person name="Pain A."/>
            <person name="Berriman M."/>
            <person name="Janse C.J."/>
        </authorList>
    </citation>
    <scope>NUCLEOTIDE SEQUENCE [LARGE SCALE GENOMIC DNA]</scope>
    <source>
        <strain evidence="7 8">17X</strain>
        <strain evidence="6 9">YM</strain>
    </source>
</reference>